<name>A0A8R7Q5S5_TRIUA</name>
<accession>A0A8R7Q5S5</accession>
<dbReference type="EnsemblPlants" id="TuG1812G0400001770.01.T02">
    <property type="protein sequence ID" value="TuG1812G0400001770.01.T02"/>
    <property type="gene ID" value="TuG1812G0400001770.01"/>
</dbReference>
<evidence type="ECO:0000313" key="2">
    <source>
        <dbReference type="Proteomes" id="UP000015106"/>
    </source>
</evidence>
<keyword evidence="2" id="KW-1185">Reference proteome</keyword>
<dbReference type="Proteomes" id="UP000015106">
    <property type="component" value="Chromosome 4"/>
</dbReference>
<dbReference type="Gramene" id="TuG1812G0400001770.01.T02">
    <property type="protein sequence ID" value="TuG1812G0400001770.01.T02"/>
    <property type="gene ID" value="TuG1812G0400001770.01"/>
</dbReference>
<reference evidence="1" key="3">
    <citation type="submission" date="2022-06" db="UniProtKB">
        <authorList>
            <consortium name="EnsemblPlants"/>
        </authorList>
    </citation>
    <scope>IDENTIFICATION</scope>
</reference>
<organism evidence="1 2">
    <name type="scientific">Triticum urartu</name>
    <name type="common">Red wild einkorn</name>
    <name type="synonym">Crithodium urartu</name>
    <dbReference type="NCBI Taxonomy" id="4572"/>
    <lineage>
        <taxon>Eukaryota</taxon>
        <taxon>Viridiplantae</taxon>
        <taxon>Streptophyta</taxon>
        <taxon>Embryophyta</taxon>
        <taxon>Tracheophyta</taxon>
        <taxon>Spermatophyta</taxon>
        <taxon>Magnoliopsida</taxon>
        <taxon>Liliopsida</taxon>
        <taxon>Poales</taxon>
        <taxon>Poaceae</taxon>
        <taxon>BOP clade</taxon>
        <taxon>Pooideae</taxon>
        <taxon>Triticodae</taxon>
        <taxon>Triticeae</taxon>
        <taxon>Triticinae</taxon>
        <taxon>Triticum</taxon>
    </lineage>
</organism>
<evidence type="ECO:0000313" key="1">
    <source>
        <dbReference type="EnsemblPlants" id="TuG1812G0400001770.01.T02"/>
    </source>
</evidence>
<protein>
    <submittedName>
        <fullName evidence="1">Uncharacterized protein</fullName>
    </submittedName>
</protein>
<dbReference type="AlphaFoldDB" id="A0A8R7Q5S5"/>
<proteinExistence type="predicted"/>
<sequence>MCCLFFVFLQDEGLVTDLIGYCILLLHSQVYRSVFCQLNGSI</sequence>
<reference evidence="1" key="2">
    <citation type="submission" date="2018-03" db="EMBL/GenBank/DDBJ databases">
        <title>The Triticum urartu genome reveals the dynamic nature of wheat genome evolution.</title>
        <authorList>
            <person name="Ling H."/>
            <person name="Ma B."/>
            <person name="Shi X."/>
            <person name="Liu H."/>
            <person name="Dong L."/>
            <person name="Sun H."/>
            <person name="Cao Y."/>
            <person name="Gao Q."/>
            <person name="Zheng S."/>
            <person name="Li Y."/>
            <person name="Yu Y."/>
            <person name="Du H."/>
            <person name="Qi M."/>
            <person name="Li Y."/>
            <person name="Yu H."/>
            <person name="Cui Y."/>
            <person name="Wang N."/>
            <person name="Chen C."/>
            <person name="Wu H."/>
            <person name="Zhao Y."/>
            <person name="Zhang J."/>
            <person name="Li Y."/>
            <person name="Zhou W."/>
            <person name="Zhang B."/>
            <person name="Hu W."/>
            <person name="Eijk M."/>
            <person name="Tang J."/>
            <person name="Witsenboer H."/>
            <person name="Zhao S."/>
            <person name="Li Z."/>
            <person name="Zhang A."/>
            <person name="Wang D."/>
            <person name="Liang C."/>
        </authorList>
    </citation>
    <scope>NUCLEOTIDE SEQUENCE [LARGE SCALE GENOMIC DNA]</scope>
    <source>
        <strain evidence="1">cv. G1812</strain>
    </source>
</reference>
<reference evidence="2" key="1">
    <citation type="journal article" date="2013" name="Nature">
        <title>Draft genome of the wheat A-genome progenitor Triticum urartu.</title>
        <authorList>
            <person name="Ling H.Q."/>
            <person name="Zhao S."/>
            <person name="Liu D."/>
            <person name="Wang J."/>
            <person name="Sun H."/>
            <person name="Zhang C."/>
            <person name="Fan H."/>
            <person name="Li D."/>
            <person name="Dong L."/>
            <person name="Tao Y."/>
            <person name="Gao C."/>
            <person name="Wu H."/>
            <person name="Li Y."/>
            <person name="Cui Y."/>
            <person name="Guo X."/>
            <person name="Zheng S."/>
            <person name="Wang B."/>
            <person name="Yu K."/>
            <person name="Liang Q."/>
            <person name="Yang W."/>
            <person name="Lou X."/>
            <person name="Chen J."/>
            <person name="Feng M."/>
            <person name="Jian J."/>
            <person name="Zhang X."/>
            <person name="Luo G."/>
            <person name="Jiang Y."/>
            <person name="Liu J."/>
            <person name="Wang Z."/>
            <person name="Sha Y."/>
            <person name="Zhang B."/>
            <person name="Wu H."/>
            <person name="Tang D."/>
            <person name="Shen Q."/>
            <person name="Xue P."/>
            <person name="Zou S."/>
            <person name="Wang X."/>
            <person name="Liu X."/>
            <person name="Wang F."/>
            <person name="Yang Y."/>
            <person name="An X."/>
            <person name="Dong Z."/>
            <person name="Zhang K."/>
            <person name="Zhang X."/>
            <person name="Luo M.C."/>
            <person name="Dvorak J."/>
            <person name="Tong Y."/>
            <person name="Wang J."/>
            <person name="Yang H."/>
            <person name="Li Z."/>
            <person name="Wang D."/>
            <person name="Zhang A."/>
            <person name="Wang J."/>
        </authorList>
    </citation>
    <scope>NUCLEOTIDE SEQUENCE</scope>
    <source>
        <strain evidence="2">cv. G1812</strain>
    </source>
</reference>